<reference evidence="9 10" key="2">
    <citation type="submission" date="2015-05" db="EMBL/GenBank/DDBJ databases">
        <title>Lifestyle Evolution in Cyanobacterial Symbionts of Sponges.</title>
        <authorList>
            <person name="Burgsdorf I."/>
            <person name="Slaby B.M."/>
            <person name="Handley K.M."/>
            <person name="Haber M."/>
            <person name="Blom J."/>
            <person name="Marshall C.W."/>
            <person name="Gilbert J.A."/>
            <person name="Hentschel U."/>
            <person name="Steindler L."/>
        </authorList>
    </citation>
    <scope>NUCLEOTIDE SEQUENCE [LARGE SCALE GENOMIC DNA]</scope>
    <source>
        <strain evidence="9">15L</strain>
    </source>
</reference>
<comment type="subcellular location">
    <subcellularLocation>
        <location evidence="1">Cellular thylakoid membrane</location>
        <topology evidence="1">Peripheral membrane protein</topology>
        <orientation evidence="1">Cytoplasmic side</orientation>
    </subcellularLocation>
</comment>
<protein>
    <recommendedName>
        <fullName evidence="8">CpcD-like domain-containing protein</fullName>
    </recommendedName>
</protein>
<evidence type="ECO:0000256" key="7">
    <source>
        <dbReference type="SAM" id="MobiDB-lite"/>
    </source>
</evidence>
<accession>A0A0G8ARB3</accession>
<name>A0A0G8ARB3_9SYNE</name>
<evidence type="ECO:0000256" key="6">
    <source>
        <dbReference type="PROSITE-ProRule" id="PRU00771"/>
    </source>
</evidence>
<keyword evidence="3 6" id="KW-0605">Phycobilisome</keyword>
<keyword evidence="4" id="KW-0793">Thylakoid</keyword>
<dbReference type="PATRIC" id="fig|1608419.3.peg.1188"/>
<dbReference type="GO" id="GO:0031676">
    <property type="term" value="C:plasma membrane-derived thylakoid membrane"/>
    <property type="evidence" value="ECO:0007669"/>
    <property type="project" value="UniProtKB-SubCell"/>
</dbReference>
<dbReference type="InterPro" id="IPR008213">
    <property type="entry name" value="CpcD-like_dom"/>
</dbReference>
<gene>
    <name evidence="9" type="ORF">TQ37_09410</name>
</gene>
<feature type="region of interest" description="Disordered" evidence="7">
    <location>
        <begin position="67"/>
        <end position="105"/>
    </location>
</feature>
<dbReference type="SMART" id="SM01094">
    <property type="entry name" value="CpcD"/>
    <property type="match status" value="1"/>
</dbReference>
<dbReference type="Proteomes" id="UP000035037">
    <property type="component" value="Unassembled WGS sequence"/>
</dbReference>
<evidence type="ECO:0000313" key="9">
    <source>
        <dbReference type="EMBL" id="KKZ10121.1"/>
    </source>
</evidence>
<sequence>MNVLLAAGPESTTLFTITVQEFGRPAARSVGRRHITVPLNRLQATYRRILLAGDAVLSVTRCQQIDDPPRAPHGLSASEAPSVIEPPPPKVPHVEETVPSRPVENVPEQARQGQAEDETAVGEDAMVLLLSVLGVLILFTLRVAQYWARQWGTNVQARHRPDPPVVGAGTQELANC</sequence>
<feature type="domain" description="CpcD-like" evidence="8">
    <location>
        <begin position="12"/>
        <end position="62"/>
    </location>
</feature>
<evidence type="ECO:0000256" key="2">
    <source>
        <dbReference type="ARBA" id="ARBA00022549"/>
    </source>
</evidence>
<dbReference type="GO" id="GO:0030089">
    <property type="term" value="C:phycobilisome"/>
    <property type="evidence" value="ECO:0007669"/>
    <property type="project" value="UniProtKB-UniRule"/>
</dbReference>
<evidence type="ECO:0000256" key="5">
    <source>
        <dbReference type="ARBA" id="ARBA00023136"/>
    </source>
</evidence>
<keyword evidence="5" id="KW-0472">Membrane</keyword>
<dbReference type="PROSITE" id="PS51441">
    <property type="entry name" value="CPCD_LIKE"/>
    <property type="match status" value="1"/>
</dbReference>
<comment type="caution">
    <text evidence="9">The sequence shown here is derived from an EMBL/GenBank/DDBJ whole genome shotgun (WGS) entry which is preliminary data.</text>
</comment>
<evidence type="ECO:0000256" key="3">
    <source>
        <dbReference type="ARBA" id="ARBA00022738"/>
    </source>
</evidence>
<evidence type="ECO:0000313" key="10">
    <source>
        <dbReference type="Proteomes" id="UP000035037"/>
    </source>
</evidence>
<keyword evidence="2" id="KW-0042">Antenna complex</keyword>
<proteinExistence type="predicted"/>
<evidence type="ECO:0000256" key="4">
    <source>
        <dbReference type="ARBA" id="ARBA00023078"/>
    </source>
</evidence>
<organism evidence="9 10">
    <name type="scientific">Candidatus Synechococcus spongiarum 15L</name>
    <dbReference type="NCBI Taxonomy" id="1608419"/>
    <lineage>
        <taxon>Bacteria</taxon>
        <taxon>Bacillati</taxon>
        <taxon>Cyanobacteriota</taxon>
        <taxon>Cyanophyceae</taxon>
        <taxon>Synechococcales</taxon>
        <taxon>Synechococcaceae</taxon>
        <taxon>Synechococcus</taxon>
    </lineage>
</organism>
<dbReference type="EMBL" id="JYFQ01000204">
    <property type="protein sequence ID" value="KKZ10121.1"/>
    <property type="molecule type" value="Genomic_DNA"/>
</dbReference>
<evidence type="ECO:0000256" key="1">
    <source>
        <dbReference type="ARBA" id="ARBA00004445"/>
    </source>
</evidence>
<reference evidence="9 10" key="1">
    <citation type="submission" date="2015-02" db="EMBL/GenBank/DDBJ databases">
        <authorList>
            <person name="Slaby B."/>
            <person name="Hentschel U."/>
        </authorList>
    </citation>
    <scope>NUCLEOTIDE SEQUENCE [LARGE SCALE GENOMIC DNA]</scope>
    <source>
        <strain evidence="9">15L</strain>
    </source>
</reference>
<evidence type="ECO:0000259" key="8">
    <source>
        <dbReference type="PROSITE" id="PS51441"/>
    </source>
</evidence>
<dbReference type="AlphaFoldDB" id="A0A0G8ARB3"/>